<dbReference type="Gene3D" id="2.20.28.50">
    <property type="entry name" value="degv family protein"/>
    <property type="match status" value="1"/>
</dbReference>
<sequence>MTKIRIIADTSADFTREEAEAIDLIFVPFTIEVGGKTYVDDYDVDIDAMYKDMAASKDPIRTACPSPYHYETALEEADADAVFVVTISSKLSGSYNAAYTAVERYKREHPDRKVALIDSKSASAGTANVVDRIASGIEKGADFDEILRDVERYVDEQTTFFILETMDQLVKNGRVRKLTGRAMNALNVKPIMRSNDGNIELHQVNRGFKKSLARLGEHIVKMAKEKSYELITISHSEAEEKAKELKDIIAKEIFDVTIRIVHTKALASGYADFGGIVVAL</sequence>
<dbReference type="InterPro" id="IPR003797">
    <property type="entry name" value="DegV"/>
</dbReference>
<evidence type="ECO:0000313" key="2">
    <source>
        <dbReference type="EMBL" id="VEJ34662.1"/>
    </source>
</evidence>
<dbReference type="PANTHER" id="PTHR33434">
    <property type="entry name" value="DEGV DOMAIN-CONTAINING PROTEIN DR_1986-RELATED"/>
    <property type="match status" value="1"/>
</dbReference>
<accession>A0A3S4ZPT9</accession>
<dbReference type="InterPro" id="IPR050270">
    <property type="entry name" value="DegV_domain_contain"/>
</dbReference>
<dbReference type="RefSeq" id="WP_126464728.1">
    <property type="nucleotide sequence ID" value="NZ_LR134523.1"/>
</dbReference>
<dbReference type="InterPro" id="IPR043168">
    <property type="entry name" value="DegV_C"/>
</dbReference>
<evidence type="ECO:0000256" key="1">
    <source>
        <dbReference type="ARBA" id="ARBA00023121"/>
    </source>
</evidence>
<dbReference type="Gene3D" id="3.30.1180.10">
    <property type="match status" value="1"/>
</dbReference>
<evidence type="ECO:0000313" key="3">
    <source>
        <dbReference type="Proteomes" id="UP000269544"/>
    </source>
</evidence>
<dbReference type="PANTHER" id="PTHR33434:SF2">
    <property type="entry name" value="FATTY ACID-BINDING PROTEIN TM_1468"/>
    <property type="match status" value="1"/>
</dbReference>
<dbReference type="NCBIfam" id="TIGR00762">
    <property type="entry name" value="DegV"/>
    <property type="match status" value="1"/>
</dbReference>
<gene>
    <name evidence="2" type="ORF">NCTC13079_00259</name>
</gene>
<protein>
    <submittedName>
        <fullName evidence="2">DegV domain-containing protein SAV1425</fullName>
    </submittedName>
</protein>
<dbReference type="PROSITE" id="PS51482">
    <property type="entry name" value="DEGV"/>
    <property type="match status" value="1"/>
</dbReference>
<dbReference type="EMBL" id="LR134523">
    <property type="protein sequence ID" value="VEJ34662.1"/>
    <property type="molecule type" value="Genomic_DNA"/>
</dbReference>
<keyword evidence="1" id="KW-0446">Lipid-binding</keyword>
<proteinExistence type="predicted"/>
<dbReference type="Pfam" id="PF02645">
    <property type="entry name" value="DegV"/>
    <property type="match status" value="1"/>
</dbReference>
<dbReference type="OrthoDB" id="2138472at2"/>
<dbReference type="Proteomes" id="UP000269544">
    <property type="component" value="Chromosome"/>
</dbReference>
<keyword evidence="3" id="KW-1185">Reference proteome</keyword>
<name>A0A3S4ZPT9_9FIRM</name>
<dbReference type="GO" id="GO:0008289">
    <property type="term" value="F:lipid binding"/>
    <property type="evidence" value="ECO:0007669"/>
    <property type="project" value="UniProtKB-KW"/>
</dbReference>
<reference evidence="2 3" key="1">
    <citation type="submission" date="2018-12" db="EMBL/GenBank/DDBJ databases">
        <authorList>
            <consortium name="Pathogen Informatics"/>
        </authorList>
    </citation>
    <scope>NUCLEOTIDE SEQUENCE [LARGE SCALE GENOMIC DNA]</scope>
    <source>
        <strain evidence="2 3">NCTC13079</strain>
    </source>
</reference>
<dbReference type="SUPFAM" id="SSF82549">
    <property type="entry name" value="DAK1/DegV-like"/>
    <property type="match status" value="1"/>
</dbReference>
<dbReference type="Gene3D" id="3.40.50.10440">
    <property type="entry name" value="Dihydroxyacetone kinase, domain 1"/>
    <property type="match status" value="1"/>
</dbReference>
<dbReference type="AlphaFoldDB" id="A0A3S4ZPT9"/>
<dbReference type="KEGG" id="piv:NCTC13079_00259"/>
<organism evidence="2 3">
    <name type="scientific">Aedoeadaptatus ivorii</name>
    <dbReference type="NCBI Taxonomy" id="54006"/>
    <lineage>
        <taxon>Bacteria</taxon>
        <taxon>Bacillati</taxon>
        <taxon>Bacillota</taxon>
        <taxon>Tissierellia</taxon>
        <taxon>Tissierellales</taxon>
        <taxon>Peptoniphilaceae</taxon>
        <taxon>Aedoeadaptatus</taxon>
    </lineage>
</organism>